<organism evidence="2">
    <name type="scientific">Siphoviridae sp. ctWWc42</name>
    <dbReference type="NCBI Taxonomy" id="2826361"/>
    <lineage>
        <taxon>Viruses</taxon>
        <taxon>Duplodnaviria</taxon>
        <taxon>Heunggongvirae</taxon>
        <taxon>Uroviricota</taxon>
        <taxon>Caudoviricetes</taxon>
    </lineage>
</organism>
<feature type="transmembrane region" description="Helical" evidence="1">
    <location>
        <begin position="6"/>
        <end position="28"/>
    </location>
</feature>
<proteinExistence type="predicted"/>
<evidence type="ECO:0000313" key="2">
    <source>
        <dbReference type="EMBL" id="DAE25215.1"/>
    </source>
</evidence>
<keyword evidence="1" id="KW-0472">Membrane</keyword>
<accession>A0A8S5R146</accession>
<dbReference type="EMBL" id="BK015795">
    <property type="protein sequence ID" value="DAE25215.1"/>
    <property type="molecule type" value="Genomic_DNA"/>
</dbReference>
<name>A0A8S5R146_9CAUD</name>
<protein>
    <submittedName>
        <fullName evidence="2">Uncharacterized protein</fullName>
    </submittedName>
</protein>
<evidence type="ECO:0000256" key="1">
    <source>
        <dbReference type="SAM" id="Phobius"/>
    </source>
</evidence>
<sequence length="161" mass="18447">MDGNPVVGTIVVIVLIVSFYLVYCGFIYDMHRDKYSSFLATVISPVIEFRQDRTPPCYKCKYCKSIGFCSRKPAVAYKESKLNAYLPYGAKCDEIRGTYFCKFKEGPKDEVESKKLMFTETESRDHMLKTLETVGGHGYRKLCKSVPVHEDIPLGYSRHDL</sequence>
<keyword evidence="1" id="KW-0812">Transmembrane</keyword>
<keyword evidence="1" id="KW-1133">Transmembrane helix</keyword>
<reference evidence="2" key="1">
    <citation type="journal article" date="2021" name="Proc. Natl. Acad. Sci. U.S.A.">
        <title>A Catalog of Tens of Thousands of Viruses from Human Metagenomes Reveals Hidden Associations with Chronic Diseases.</title>
        <authorList>
            <person name="Tisza M.J."/>
            <person name="Buck C.B."/>
        </authorList>
    </citation>
    <scope>NUCLEOTIDE SEQUENCE</scope>
    <source>
        <strain evidence="2">CtWWc42</strain>
    </source>
</reference>